<feature type="domain" description="Ionotropic glutamate receptor C-terminal" evidence="3">
    <location>
        <begin position="26"/>
        <end position="243"/>
    </location>
</feature>
<protein>
    <submittedName>
        <fullName evidence="4">Amino acid ABC transporter substrate binding protein</fullName>
    </submittedName>
</protein>
<keyword evidence="1" id="KW-0732">Signal</keyword>
<feature type="domain" description="Solute-binding protein family 3/N-terminal" evidence="2">
    <location>
        <begin position="26"/>
        <end position="242"/>
    </location>
</feature>
<dbReference type="InterPro" id="IPR001320">
    <property type="entry name" value="Iontro_rcpt_C"/>
</dbReference>
<evidence type="ECO:0000256" key="1">
    <source>
        <dbReference type="ARBA" id="ARBA00022729"/>
    </source>
</evidence>
<dbReference type="SMART" id="SM00062">
    <property type="entry name" value="PBPb"/>
    <property type="match status" value="1"/>
</dbReference>
<dbReference type="EMBL" id="CP000683">
    <property type="protein sequence ID" value="ABV84494.1"/>
    <property type="molecule type" value="Genomic_DNA"/>
</dbReference>
<dbReference type="KEGG" id="rms:RMA_0200"/>
<dbReference type="InterPro" id="IPR001638">
    <property type="entry name" value="Solute-binding_3/MltF_N"/>
</dbReference>
<dbReference type="GO" id="GO:0015276">
    <property type="term" value="F:ligand-gated monoatomic ion channel activity"/>
    <property type="evidence" value="ECO:0007669"/>
    <property type="project" value="InterPro"/>
</dbReference>
<organism evidence="4 5">
    <name type="scientific">Rickettsia massiliae (strain Mtu5)</name>
    <dbReference type="NCBI Taxonomy" id="416276"/>
    <lineage>
        <taxon>Bacteria</taxon>
        <taxon>Pseudomonadati</taxon>
        <taxon>Pseudomonadota</taxon>
        <taxon>Alphaproteobacteria</taxon>
        <taxon>Rickettsiales</taxon>
        <taxon>Rickettsiaceae</taxon>
        <taxon>Rickettsieae</taxon>
        <taxon>Rickettsia</taxon>
        <taxon>spotted fever group</taxon>
    </lineage>
</organism>
<dbReference type="PANTHER" id="PTHR35936:SF17">
    <property type="entry name" value="ARGININE-BINDING EXTRACELLULAR PROTEIN ARTP"/>
    <property type="match status" value="1"/>
</dbReference>
<dbReference type="SUPFAM" id="SSF53850">
    <property type="entry name" value="Periplasmic binding protein-like II"/>
    <property type="match status" value="1"/>
</dbReference>
<evidence type="ECO:0000259" key="2">
    <source>
        <dbReference type="SMART" id="SM00062"/>
    </source>
</evidence>
<reference evidence="4 5" key="1">
    <citation type="journal article" date="2007" name="Genome Res.">
        <title>Lateral gene transfer between obligate intracellular bacteria: evidence from the Rickettsia massiliae genome.</title>
        <authorList>
            <person name="Blanc G."/>
            <person name="Ogata H."/>
            <person name="Robert C."/>
            <person name="Audic S."/>
            <person name="Claverie J.-M."/>
            <person name="Raoult D."/>
        </authorList>
    </citation>
    <scope>NUCLEOTIDE SEQUENCE [LARGE SCALE GENOMIC DNA]</scope>
    <source>
        <strain evidence="5">Mtu5</strain>
    </source>
</reference>
<evidence type="ECO:0000313" key="4">
    <source>
        <dbReference type="EMBL" id="ABV84494.1"/>
    </source>
</evidence>
<dbReference type="Pfam" id="PF00497">
    <property type="entry name" value="SBP_bac_3"/>
    <property type="match status" value="1"/>
</dbReference>
<sequence length="243" mass="27043">MFMKFLKIFLLSCLLVSCEKKETEKTLIVGTAADNPPYEFIQDGEIVGIDIDIIKAISERLNKKVIIKNFDFNGLLAALVSENIDVAVAELSVTPERAEYISFSDNYATARFAIIYRTGDNIQNSKDLENKIVGVQLGSVLEKKAHDLSQTINIKVHSLANHLMLVEELKARVIDAIISEEFQGKKLKANNSNLESSTLEEFSSDFAIGMSKNSGLINEINEAINSLKKDGTINKIMKKWLGQ</sequence>
<dbReference type="SMART" id="SM00079">
    <property type="entry name" value="PBPe"/>
    <property type="match status" value="1"/>
</dbReference>
<accession>A8F0Q8</accession>
<dbReference type="AlphaFoldDB" id="A8F0Q8"/>
<gene>
    <name evidence="4" type="primary">yqiX</name>
    <name evidence="4" type="ordered locus">RMA_0200</name>
</gene>
<proteinExistence type="predicted"/>
<dbReference type="Gene3D" id="3.40.190.10">
    <property type="entry name" value="Periplasmic binding protein-like II"/>
    <property type="match status" value="2"/>
</dbReference>
<name>A8F0Q8_RICM5</name>
<dbReference type="PROSITE" id="PS51257">
    <property type="entry name" value="PROKAR_LIPOPROTEIN"/>
    <property type="match status" value="1"/>
</dbReference>
<dbReference type="Proteomes" id="UP000001311">
    <property type="component" value="Chromosome"/>
</dbReference>
<dbReference type="HOGENOM" id="CLU_019602_18_2_5"/>
<evidence type="ECO:0000313" key="5">
    <source>
        <dbReference type="Proteomes" id="UP000001311"/>
    </source>
</evidence>
<dbReference type="PANTHER" id="PTHR35936">
    <property type="entry name" value="MEMBRANE-BOUND LYTIC MUREIN TRANSGLYCOSYLASE F"/>
    <property type="match status" value="1"/>
</dbReference>
<dbReference type="GO" id="GO:0016020">
    <property type="term" value="C:membrane"/>
    <property type="evidence" value="ECO:0007669"/>
    <property type="project" value="InterPro"/>
</dbReference>
<dbReference type="CDD" id="cd13530">
    <property type="entry name" value="PBP2_peptides_like"/>
    <property type="match status" value="1"/>
</dbReference>
<evidence type="ECO:0000259" key="3">
    <source>
        <dbReference type="SMART" id="SM00079"/>
    </source>
</evidence>
<keyword evidence="5" id="KW-1185">Reference proteome</keyword>